<comment type="caution">
    <text evidence="3">The sequence shown here is derived from an EMBL/GenBank/DDBJ whole genome shotgun (WGS) entry which is preliminary data.</text>
</comment>
<dbReference type="InterPro" id="IPR011856">
    <property type="entry name" value="tRNA_endonuc-like_dom_sf"/>
</dbReference>
<dbReference type="SUPFAM" id="SSF52980">
    <property type="entry name" value="Restriction endonuclease-like"/>
    <property type="match status" value="1"/>
</dbReference>
<proteinExistence type="inferred from homology"/>
<comment type="similarity">
    <text evidence="1 2">Belongs to the UPF0102 family.</text>
</comment>
<organism evidence="3 4">
    <name type="scientific">Aquisalinus flavus</name>
    <dbReference type="NCBI Taxonomy" id="1526572"/>
    <lineage>
        <taxon>Bacteria</taxon>
        <taxon>Pseudomonadati</taxon>
        <taxon>Pseudomonadota</taxon>
        <taxon>Alphaproteobacteria</taxon>
        <taxon>Parvularculales</taxon>
        <taxon>Parvularculaceae</taxon>
        <taxon>Aquisalinus</taxon>
    </lineage>
</organism>
<dbReference type="InterPro" id="IPR003509">
    <property type="entry name" value="UPF0102_YraN-like"/>
</dbReference>
<evidence type="ECO:0000256" key="2">
    <source>
        <dbReference type="HAMAP-Rule" id="MF_00048"/>
    </source>
</evidence>
<sequence>MPARLTRQQAERRGRLAESIAALLLRLKGYRILAMRYKARGGEVDIVASRAGILVFVEVKARASHEAGITAVTAQARQRIAVAAERFISHKRLHPVPACRYDLITVRHLTPRHHKNAWRAGD</sequence>
<dbReference type="Gene3D" id="3.40.1350.10">
    <property type="match status" value="1"/>
</dbReference>
<evidence type="ECO:0000256" key="1">
    <source>
        <dbReference type="ARBA" id="ARBA00006738"/>
    </source>
</evidence>
<reference evidence="3" key="1">
    <citation type="journal article" date="2014" name="Int. J. Syst. Evol. Microbiol.">
        <title>Complete genome sequence of Corynebacterium casei LMG S-19264T (=DSM 44701T), isolated from a smear-ripened cheese.</title>
        <authorList>
            <consortium name="US DOE Joint Genome Institute (JGI-PGF)"/>
            <person name="Walter F."/>
            <person name="Albersmeier A."/>
            <person name="Kalinowski J."/>
            <person name="Ruckert C."/>
        </authorList>
    </citation>
    <scope>NUCLEOTIDE SEQUENCE</scope>
    <source>
        <strain evidence="3">CGMCC 1.12921</strain>
    </source>
</reference>
<protein>
    <recommendedName>
        <fullName evidence="2">UPF0102 protein GCM10011342_25150</fullName>
    </recommendedName>
</protein>
<accession>A0A8J2V690</accession>
<dbReference type="PANTHER" id="PTHR34039">
    <property type="entry name" value="UPF0102 PROTEIN YRAN"/>
    <property type="match status" value="1"/>
</dbReference>
<dbReference type="RefSeq" id="WP_188158081.1">
    <property type="nucleotide sequence ID" value="NZ_BMGH01000001.1"/>
</dbReference>
<evidence type="ECO:0000313" key="4">
    <source>
        <dbReference type="Proteomes" id="UP000613582"/>
    </source>
</evidence>
<keyword evidence="4" id="KW-1185">Reference proteome</keyword>
<reference evidence="3" key="2">
    <citation type="submission" date="2020-09" db="EMBL/GenBank/DDBJ databases">
        <authorList>
            <person name="Sun Q."/>
            <person name="Zhou Y."/>
        </authorList>
    </citation>
    <scope>NUCLEOTIDE SEQUENCE</scope>
    <source>
        <strain evidence="3">CGMCC 1.12921</strain>
    </source>
</reference>
<dbReference type="InterPro" id="IPR011335">
    <property type="entry name" value="Restrct_endonuc-II-like"/>
</dbReference>
<gene>
    <name evidence="3" type="ORF">GCM10011342_25150</name>
</gene>
<evidence type="ECO:0000313" key="3">
    <source>
        <dbReference type="EMBL" id="GGD15342.1"/>
    </source>
</evidence>
<dbReference type="GO" id="GO:0003676">
    <property type="term" value="F:nucleic acid binding"/>
    <property type="evidence" value="ECO:0007669"/>
    <property type="project" value="InterPro"/>
</dbReference>
<dbReference type="HAMAP" id="MF_00048">
    <property type="entry name" value="UPF0102"/>
    <property type="match status" value="1"/>
</dbReference>
<name>A0A8J2V690_9PROT</name>
<dbReference type="AlphaFoldDB" id="A0A8J2V690"/>
<dbReference type="PANTHER" id="PTHR34039:SF1">
    <property type="entry name" value="UPF0102 PROTEIN YRAN"/>
    <property type="match status" value="1"/>
</dbReference>
<dbReference type="Proteomes" id="UP000613582">
    <property type="component" value="Unassembled WGS sequence"/>
</dbReference>
<dbReference type="NCBIfam" id="NF009151">
    <property type="entry name" value="PRK12497.1-5"/>
    <property type="match status" value="1"/>
</dbReference>
<dbReference type="Pfam" id="PF02021">
    <property type="entry name" value="UPF0102"/>
    <property type="match status" value="1"/>
</dbReference>
<dbReference type="EMBL" id="BMGH01000001">
    <property type="protein sequence ID" value="GGD15342.1"/>
    <property type="molecule type" value="Genomic_DNA"/>
</dbReference>